<name>A0A9N9K3K3_9GLOM</name>
<evidence type="ECO:0000313" key="1">
    <source>
        <dbReference type="EMBL" id="CAG8808794.1"/>
    </source>
</evidence>
<accession>A0A9N9K3K3</accession>
<evidence type="ECO:0000313" key="2">
    <source>
        <dbReference type="Proteomes" id="UP000789396"/>
    </source>
</evidence>
<dbReference type="AlphaFoldDB" id="A0A9N9K3K3"/>
<keyword evidence="2" id="KW-1185">Reference proteome</keyword>
<protein>
    <submittedName>
        <fullName evidence="1">14305_t:CDS:1</fullName>
    </submittedName>
</protein>
<proteinExistence type="predicted"/>
<feature type="non-terminal residue" evidence="1">
    <location>
        <position position="68"/>
    </location>
</feature>
<dbReference type="EMBL" id="CAJVPZ010081839">
    <property type="protein sequence ID" value="CAG8808794.1"/>
    <property type="molecule type" value="Genomic_DNA"/>
</dbReference>
<gene>
    <name evidence="1" type="ORF">RFULGI_LOCUS18514</name>
</gene>
<feature type="non-terminal residue" evidence="1">
    <location>
        <position position="1"/>
    </location>
</feature>
<comment type="caution">
    <text evidence="1">The sequence shown here is derived from an EMBL/GenBank/DDBJ whole genome shotgun (WGS) entry which is preliminary data.</text>
</comment>
<reference evidence="1" key="1">
    <citation type="submission" date="2021-06" db="EMBL/GenBank/DDBJ databases">
        <authorList>
            <person name="Kallberg Y."/>
            <person name="Tangrot J."/>
            <person name="Rosling A."/>
        </authorList>
    </citation>
    <scope>NUCLEOTIDE SEQUENCE</scope>
    <source>
        <strain evidence="1">IN212</strain>
    </source>
</reference>
<organism evidence="1 2">
    <name type="scientific">Racocetra fulgida</name>
    <dbReference type="NCBI Taxonomy" id="60492"/>
    <lineage>
        <taxon>Eukaryota</taxon>
        <taxon>Fungi</taxon>
        <taxon>Fungi incertae sedis</taxon>
        <taxon>Mucoromycota</taxon>
        <taxon>Glomeromycotina</taxon>
        <taxon>Glomeromycetes</taxon>
        <taxon>Diversisporales</taxon>
        <taxon>Gigasporaceae</taxon>
        <taxon>Racocetra</taxon>
    </lineage>
</organism>
<sequence>WRRDDPGYSHSVVIANSPLMARAECPSGYYECTNGIGCCPNGAACIPNNKCNRTCSPIDPPCGDGCCK</sequence>
<dbReference type="Proteomes" id="UP000789396">
    <property type="component" value="Unassembled WGS sequence"/>
</dbReference>
<dbReference type="OrthoDB" id="2303281at2759"/>